<dbReference type="PANTHER" id="PTHR10924:SF4">
    <property type="entry name" value="GH15861P"/>
    <property type="match status" value="1"/>
</dbReference>
<evidence type="ECO:0000256" key="5">
    <source>
        <dbReference type="SAM" id="MobiDB-lite"/>
    </source>
</evidence>
<dbReference type="OrthoDB" id="422206at2759"/>
<dbReference type="InterPro" id="IPR020846">
    <property type="entry name" value="MFS_dom"/>
</dbReference>
<dbReference type="InterPro" id="IPR011701">
    <property type="entry name" value="MFS"/>
</dbReference>
<dbReference type="GO" id="GO:0015232">
    <property type="term" value="F:heme transmembrane transporter activity"/>
    <property type="evidence" value="ECO:0007669"/>
    <property type="project" value="TreeGrafter"/>
</dbReference>
<feature type="transmembrane region" description="Helical" evidence="6">
    <location>
        <begin position="452"/>
        <end position="471"/>
    </location>
</feature>
<feature type="transmembrane region" description="Helical" evidence="6">
    <location>
        <begin position="237"/>
        <end position="257"/>
    </location>
</feature>
<protein>
    <submittedName>
        <fullName evidence="8">5751_t:CDS:1</fullName>
    </submittedName>
</protein>
<dbReference type="PROSITE" id="PS50850">
    <property type="entry name" value="MFS"/>
    <property type="match status" value="1"/>
</dbReference>
<evidence type="ECO:0000313" key="9">
    <source>
        <dbReference type="Proteomes" id="UP000789570"/>
    </source>
</evidence>
<evidence type="ECO:0000256" key="1">
    <source>
        <dbReference type="ARBA" id="ARBA00004141"/>
    </source>
</evidence>
<dbReference type="Pfam" id="PF07690">
    <property type="entry name" value="MFS_1"/>
    <property type="match status" value="1"/>
</dbReference>
<dbReference type="InterPro" id="IPR036259">
    <property type="entry name" value="MFS_trans_sf"/>
</dbReference>
<dbReference type="InterPro" id="IPR049680">
    <property type="entry name" value="FLVCR1-2_SLC49-like"/>
</dbReference>
<feature type="transmembrane region" description="Helical" evidence="6">
    <location>
        <begin position="421"/>
        <end position="440"/>
    </location>
</feature>
<keyword evidence="4 6" id="KW-0472">Membrane</keyword>
<dbReference type="Proteomes" id="UP000789570">
    <property type="component" value="Unassembled WGS sequence"/>
</dbReference>
<accession>A0A9N9FSA5</accession>
<feature type="transmembrane region" description="Helical" evidence="6">
    <location>
        <begin position="294"/>
        <end position="319"/>
    </location>
</feature>
<proteinExistence type="predicted"/>
<keyword evidence="9" id="KW-1185">Reference proteome</keyword>
<evidence type="ECO:0000256" key="4">
    <source>
        <dbReference type="ARBA" id="ARBA00023136"/>
    </source>
</evidence>
<feature type="transmembrane region" description="Helical" evidence="6">
    <location>
        <begin position="138"/>
        <end position="158"/>
    </location>
</feature>
<dbReference type="PANTHER" id="PTHR10924">
    <property type="entry name" value="MAJOR FACILITATOR SUPERFAMILY PROTEIN-RELATED"/>
    <property type="match status" value="1"/>
</dbReference>
<evidence type="ECO:0000313" key="8">
    <source>
        <dbReference type="EMBL" id="CAG8552731.1"/>
    </source>
</evidence>
<name>A0A9N9FSA5_9GLOM</name>
<feature type="transmembrane region" description="Helical" evidence="6">
    <location>
        <begin position="165"/>
        <end position="185"/>
    </location>
</feature>
<comment type="caution">
    <text evidence="8">The sequence shown here is derived from an EMBL/GenBank/DDBJ whole genome shotgun (WGS) entry which is preliminary data.</text>
</comment>
<feature type="region of interest" description="Disordered" evidence="5">
    <location>
        <begin position="1"/>
        <end position="27"/>
    </location>
</feature>
<dbReference type="GO" id="GO:0020037">
    <property type="term" value="F:heme binding"/>
    <property type="evidence" value="ECO:0007669"/>
    <property type="project" value="TreeGrafter"/>
</dbReference>
<dbReference type="AlphaFoldDB" id="A0A9N9FSA5"/>
<dbReference type="SUPFAM" id="SSF103473">
    <property type="entry name" value="MFS general substrate transporter"/>
    <property type="match status" value="1"/>
</dbReference>
<feature type="transmembrane region" description="Helical" evidence="6">
    <location>
        <begin position="358"/>
        <end position="374"/>
    </location>
</feature>
<dbReference type="GO" id="GO:0097037">
    <property type="term" value="P:heme export"/>
    <property type="evidence" value="ECO:0007669"/>
    <property type="project" value="TreeGrafter"/>
</dbReference>
<organism evidence="8 9">
    <name type="scientific">Funneliformis caledonium</name>
    <dbReference type="NCBI Taxonomy" id="1117310"/>
    <lineage>
        <taxon>Eukaryota</taxon>
        <taxon>Fungi</taxon>
        <taxon>Fungi incertae sedis</taxon>
        <taxon>Mucoromycota</taxon>
        <taxon>Glomeromycotina</taxon>
        <taxon>Glomeromycetes</taxon>
        <taxon>Glomerales</taxon>
        <taxon>Glomeraceae</taxon>
        <taxon>Funneliformis</taxon>
    </lineage>
</organism>
<evidence type="ECO:0000256" key="2">
    <source>
        <dbReference type="ARBA" id="ARBA00022692"/>
    </source>
</evidence>
<feature type="transmembrane region" description="Helical" evidence="6">
    <location>
        <begin position="72"/>
        <end position="100"/>
    </location>
</feature>
<feature type="transmembrane region" description="Helical" evidence="6">
    <location>
        <begin position="326"/>
        <end position="346"/>
    </location>
</feature>
<dbReference type="EMBL" id="CAJVPQ010001432">
    <property type="protein sequence ID" value="CAG8552731.1"/>
    <property type="molecule type" value="Genomic_DNA"/>
</dbReference>
<evidence type="ECO:0000256" key="3">
    <source>
        <dbReference type="ARBA" id="ARBA00022989"/>
    </source>
</evidence>
<dbReference type="Gene3D" id="1.20.1250.20">
    <property type="entry name" value="MFS general substrate transporter like domains"/>
    <property type="match status" value="2"/>
</dbReference>
<comment type="subcellular location">
    <subcellularLocation>
        <location evidence="1">Membrane</location>
        <topology evidence="1">Multi-pass membrane protein</topology>
    </subcellularLocation>
</comment>
<feature type="transmembrane region" description="Helical" evidence="6">
    <location>
        <begin position="381"/>
        <end position="401"/>
    </location>
</feature>
<reference evidence="8" key="1">
    <citation type="submission" date="2021-06" db="EMBL/GenBank/DDBJ databases">
        <authorList>
            <person name="Kallberg Y."/>
            <person name="Tangrot J."/>
            <person name="Rosling A."/>
        </authorList>
    </citation>
    <scope>NUCLEOTIDE SEQUENCE</scope>
    <source>
        <strain evidence="8">UK204</strain>
    </source>
</reference>
<feature type="transmembrane region" description="Helical" evidence="6">
    <location>
        <begin position="205"/>
        <end position="225"/>
    </location>
</feature>
<feature type="compositionally biased region" description="Polar residues" evidence="5">
    <location>
        <begin position="1"/>
        <end position="17"/>
    </location>
</feature>
<gene>
    <name evidence="8" type="ORF">FCALED_LOCUS6200</name>
</gene>
<sequence length="474" mass="52365">MTASTSVSDVINPSLQAKESRKHDYEQVEDNPDELNIMVEKSSASEDQEVALITPNTQRKTTVHKNLSNRKWFVLTSFSLLSFSNAVLWITFGPCLYIFMEHYQQTPSTINALATVFMIIYPILLIPVLNIYDKWGLRQGILVGAFLNAFGTFLRFMGSFGPSGFWLLFLGQTIAAIAGVFILGVPPKLANTWFEFGEQNLATGIGVTANNAGIAVGFLLSPWFIKQATAKDDIPKYLLIQFGACSLIYLICVTSFTSESNLSQSKPNRKATTTLSTIYAFCTDKVFMLLATSYGLTVGASFAVSTLLAQIVVPVFRVYDESQIGFLGFLNVVAGMVGSVLIGIYLDRTFAYKRSCRTLYMITFLSLFAFIIALKIKSMPLLTVSCMFFGISSFAITPALFQYVPVITSSRLGEDEITSTGILNSVVQICGILLVVLMDATENVDQQFTMELSCWLLLAIVFIGIILIWLVKED</sequence>
<keyword evidence="3 6" id="KW-1133">Transmembrane helix</keyword>
<feature type="domain" description="Major facilitator superfamily (MFS) profile" evidence="7">
    <location>
        <begin position="70"/>
        <end position="474"/>
    </location>
</feature>
<feature type="transmembrane region" description="Helical" evidence="6">
    <location>
        <begin position="112"/>
        <end position="132"/>
    </location>
</feature>
<dbReference type="GO" id="GO:0016020">
    <property type="term" value="C:membrane"/>
    <property type="evidence" value="ECO:0007669"/>
    <property type="project" value="UniProtKB-SubCell"/>
</dbReference>
<evidence type="ECO:0000256" key="6">
    <source>
        <dbReference type="SAM" id="Phobius"/>
    </source>
</evidence>
<keyword evidence="2 6" id="KW-0812">Transmembrane</keyword>
<evidence type="ECO:0000259" key="7">
    <source>
        <dbReference type="PROSITE" id="PS50850"/>
    </source>
</evidence>